<sequence length="338" mass="40112">MLPLADSHLPIPTSRFPPPDSLKPKMLSSNYQAQQRIMYQTDPPRPPRETMPTMYDLPSEDPDEEELDPTVHPRPVWETMPTMYDLPSEDPEEPGLPDEFHDFQPQLLRETCQPPNYPREEMFIGTDLNLYYDSHHLLWHKRPDWFLVLGVTPAQQQKDLRWSYVVWQEGRAPFLVVELLSPGTEAEDLGQTLRSANKPPTKWQAYEQYMRIPYYVVFDRYQNQLRVFQLMPAQYQEVELSEPKFWIRELELGLGVWLGKYQETEGLWLRWYDEAGNWIETLKEHAQQESQRAEQESQRAEQESQRAEQESQRAEQERQRAERLAEKLRTLGINPDDL</sequence>
<dbReference type="PANTHER" id="PTHR33352">
    <property type="entry name" value="SLR1095 PROTEIN"/>
    <property type="match status" value="1"/>
</dbReference>
<dbReference type="CDD" id="cd06260">
    <property type="entry name" value="DUF820-like"/>
    <property type="match status" value="1"/>
</dbReference>
<dbReference type="AlphaFoldDB" id="A0A1D9GBH8"/>
<dbReference type="SUPFAM" id="SSF52980">
    <property type="entry name" value="Restriction endonuclease-like"/>
    <property type="match status" value="1"/>
</dbReference>
<organism evidence="3">
    <name type="scientific">Moorena producens (strain JHB)</name>
    <dbReference type="NCBI Taxonomy" id="1454205"/>
    <lineage>
        <taxon>Bacteria</taxon>
        <taxon>Bacillati</taxon>
        <taxon>Cyanobacteriota</taxon>
        <taxon>Cyanophyceae</taxon>
        <taxon>Coleofasciculales</taxon>
        <taxon>Coleofasciculaceae</taxon>
        <taxon>Moorena</taxon>
    </lineage>
</organism>
<dbReference type="InterPro" id="IPR012296">
    <property type="entry name" value="Nuclease_put_TT1808"/>
</dbReference>
<dbReference type="Proteomes" id="UP000176944">
    <property type="component" value="Chromosome"/>
</dbReference>
<dbReference type="Pfam" id="PF05685">
    <property type="entry name" value="Uma2"/>
    <property type="match status" value="1"/>
</dbReference>
<dbReference type="PANTHER" id="PTHR33352:SF3">
    <property type="entry name" value="SLR1612 PROTEIN"/>
    <property type="match status" value="1"/>
</dbReference>
<keyword evidence="3" id="KW-0378">Hydrolase</keyword>
<dbReference type="InterPro" id="IPR011335">
    <property type="entry name" value="Restrct_endonuc-II-like"/>
</dbReference>
<reference evidence="3" key="1">
    <citation type="journal article" date="2017" name="Proc. Natl. Acad. Sci. U.S.A.">
        <title>Comparative genomics uncovers the prolific and distinctive metabolic potential of the cyanobacterial genus Moorea.</title>
        <authorList>
            <person name="Leao T."/>
            <person name="Castelao G."/>
            <person name="Korobeynikov A."/>
            <person name="Monroe E.A."/>
            <person name="Podell S."/>
            <person name="Glukhov E."/>
            <person name="Allen E.E."/>
            <person name="Gerwick W.H."/>
            <person name="Gerwick L."/>
        </authorList>
    </citation>
    <scope>NUCLEOTIDE SEQUENCE</scope>
    <source>
        <strain evidence="3">JHB</strain>
    </source>
</reference>
<evidence type="ECO:0000259" key="2">
    <source>
        <dbReference type="Pfam" id="PF05685"/>
    </source>
</evidence>
<name>A0A1D9GBH8_MOOP1</name>
<accession>A0A1D9GBH8</accession>
<dbReference type="GO" id="GO:0004519">
    <property type="term" value="F:endonuclease activity"/>
    <property type="evidence" value="ECO:0007669"/>
    <property type="project" value="UniProtKB-KW"/>
</dbReference>
<protein>
    <submittedName>
        <fullName evidence="3">Uma2 family endonuclease</fullName>
    </submittedName>
</protein>
<evidence type="ECO:0000313" key="3">
    <source>
        <dbReference type="EMBL" id="AOY84998.2"/>
    </source>
</evidence>
<feature type="region of interest" description="Disordered" evidence="1">
    <location>
        <begin position="1"/>
        <end position="76"/>
    </location>
</feature>
<feature type="compositionally biased region" description="Acidic residues" evidence="1">
    <location>
        <begin position="58"/>
        <end position="68"/>
    </location>
</feature>
<proteinExistence type="predicted"/>
<reference evidence="3" key="2">
    <citation type="submission" date="2022-10" db="EMBL/GenBank/DDBJ databases">
        <authorList>
            <person name="Ngo T.-E."/>
        </authorList>
    </citation>
    <scope>NUCLEOTIDE SEQUENCE</scope>
    <source>
        <strain evidence="3">JHB</strain>
    </source>
</reference>
<evidence type="ECO:0000256" key="1">
    <source>
        <dbReference type="SAM" id="MobiDB-lite"/>
    </source>
</evidence>
<keyword evidence="3" id="KW-0540">Nuclease</keyword>
<dbReference type="EMBL" id="CP017708">
    <property type="protein sequence ID" value="AOY84998.2"/>
    <property type="molecule type" value="Genomic_DNA"/>
</dbReference>
<dbReference type="InterPro" id="IPR008538">
    <property type="entry name" value="Uma2"/>
</dbReference>
<keyword evidence="3" id="KW-0255">Endonuclease</keyword>
<feature type="region of interest" description="Disordered" evidence="1">
    <location>
        <begin position="285"/>
        <end position="321"/>
    </location>
</feature>
<feature type="domain" description="Putative restriction endonuclease" evidence="2">
    <location>
        <begin position="119"/>
        <end position="258"/>
    </location>
</feature>
<dbReference type="Gene3D" id="3.90.1570.10">
    <property type="entry name" value="tt1808, chain A"/>
    <property type="match status" value="1"/>
</dbReference>
<feature type="compositionally biased region" description="Polar residues" evidence="1">
    <location>
        <begin position="27"/>
        <end position="38"/>
    </location>
</feature>
<gene>
    <name evidence="3" type="ORF">BJP36_32335</name>
</gene>